<name>A0ABV6N5L1_9PSEU</name>
<keyword evidence="2" id="KW-1185">Reference proteome</keyword>
<comment type="caution">
    <text evidence="1">The sequence shown here is derived from an EMBL/GenBank/DDBJ whole genome shotgun (WGS) entry which is preliminary data.</text>
</comment>
<gene>
    <name evidence="1" type="ORF">ACFFH7_40540</name>
</gene>
<evidence type="ECO:0000313" key="1">
    <source>
        <dbReference type="EMBL" id="MFC0547852.1"/>
    </source>
</evidence>
<reference evidence="1 2" key="1">
    <citation type="submission" date="2024-09" db="EMBL/GenBank/DDBJ databases">
        <authorList>
            <person name="Sun Q."/>
            <person name="Mori K."/>
        </authorList>
    </citation>
    <scope>NUCLEOTIDE SEQUENCE [LARGE SCALE GENOMIC DNA]</scope>
    <source>
        <strain evidence="1 2">TBRC 1432</strain>
    </source>
</reference>
<dbReference type="EMBL" id="JBHLUD010000015">
    <property type="protein sequence ID" value="MFC0547852.1"/>
    <property type="molecule type" value="Genomic_DNA"/>
</dbReference>
<proteinExistence type="predicted"/>
<organism evidence="1 2">
    <name type="scientific">Kutzneria chonburiensis</name>
    <dbReference type="NCBI Taxonomy" id="1483604"/>
    <lineage>
        <taxon>Bacteria</taxon>
        <taxon>Bacillati</taxon>
        <taxon>Actinomycetota</taxon>
        <taxon>Actinomycetes</taxon>
        <taxon>Pseudonocardiales</taxon>
        <taxon>Pseudonocardiaceae</taxon>
        <taxon>Kutzneria</taxon>
    </lineage>
</organism>
<dbReference type="RefSeq" id="WP_273938301.1">
    <property type="nucleotide sequence ID" value="NZ_CP097263.1"/>
</dbReference>
<accession>A0ABV6N5L1</accession>
<protein>
    <submittedName>
        <fullName evidence="1">Uncharacterized protein</fullName>
    </submittedName>
</protein>
<dbReference type="Proteomes" id="UP001589810">
    <property type="component" value="Unassembled WGS sequence"/>
</dbReference>
<sequence length="75" mass="8458">MPEQAGGPVLGPTLDEWIKARDETKRHLATAAPPVDEPWVQRLSDLLTTERSWQDQYTQLIALGRSDGRFPSSNR</sequence>
<evidence type="ECO:0000313" key="2">
    <source>
        <dbReference type="Proteomes" id="UP001589810"/>
    </source>
</evidence>